<proteinExistence type="predicted"/>
<dbReference type="EMBL" id="AKCV02000001">
    <property type="protein sequence ID" value="TMS59902.1"/>
    <property type="molecule type" value="Genomic_DNA"/>
</dbReference>
<evidence type="ECO:0000313" key="2">
    <source>
        <dbReference type="Proteomes" id="UP000004277"/>
    </source>
</evidence>
<organism evidence="1 2">
    <name type="scientific">Imbroritus primus</name>
    <dbReference type="NCBI Taxonomy" id="3058603"/>
    <lineage>
        <taxon>Bacteria</taxon>
        <taxon>Pseudomonadati</taxon>
        <taxon>Pseudomonadota</taxon>
        <taxon>Betaproteobacteria</taxon>
        <taxon>Burkholderiales</taxon>
        <taxon>Burkholderiaceae</taxon>
        <taxon>Imbroritus</taxon>
    </lineage>
</organism>
<keyword evidence="2" id="KW-1185">Reference proteome</keyword>
<dbReference type="Proteomes" id="UP000004277">
    <property type="component" value="Unassembled WGS sequence"/>
</dbReference>
<sequence>MDGTHATATASERSLSILRAVAAAGRAVSLAELSATLDLPKATVHRICGALMESGFLARDLDERSFAVGPALRALALDTLNHDSTRGLRHEVLTALVAQIGETCNFTTLDRAGVLYLDRVEAPWPWRLTLEVGTHVPLHCTASGKLFLALMPPAEREAMLAQLPLTRLTHATRVTVEAFRAECERIVQTGYSIDEEEFVQGLTAIAVPVLDTHGRVRAALATHAPSSRMDRESAIAKLPALRQAAESMRSLL</sequence>
<reference evidence="1" key="1">
    <citation type="submission" date="2019-05" db="EMBL/GenBank/DDBJ databases">
        <title>Revised genome assembly of Burkholderiaceae (previously Ralstonia) sp. PBA.</title>
        <authorList>
            <person name="Gan H.M."/>
        </authorList>
    </citation>
    <scope>NUCLEOTIDE SEQUENCE</scope>
    <source>
        <strain evidence="1">PBA</strain>
    </source>
</reference>
<evidence type="ECO:0000313" key="1">
    <source>
        <dbReference type="EMBL" id="TMS59902.1"/>
    </source>
</evidence>
<comment type="caution">
    <text evidence="1">The sequence shown here is derived from an EMBL/GenBank/DDBJ whole genome shotgun (WGS) entry which is preliminary data.</text>
</comment>
<name>A0ACD3SUZ9_9BURK</name>
<gene>
    <name evidence="1" type="ORF">MW7_000045</name>
</gene>
<accession>A0ACD3SUZ9</accession>
<protein>
    <submittedName>
        <fullName evidence="1">IclR family transcriptional regulator</fullName>
    </submittedName>
</protein>